<keyword evidence="10" id="KW-1185">Reference proteome</keyword>
<feature type="binding site" evidence="7">
    <location>
        <position position="201"/>
    </location>
    <ligand>
        <name>Zn(2+)</name>
        <dbReference type="ChEBI" id="CHEBI:29105"/>
    </ligand>
</feature>
<keyword evidence="6 8" id="KW-0472">Membrane</keyword>
<feature type="transmembrane region" description="Helical" evidence="8">
    <location>
        <begin position="163"/>
        <end position="184"/>
    </location>
</feature>
<dbReference type="GO" id="GO:0140911">
    <property type="term" value="F:pore-forming activity"/>
    <property type="evidence" value="ECO:0007669"/>
    <property type="project" value="InterPro"/>
</dbReference>
<evidence type="ECO:0000256" key="1">
    <source>
        <dbReference type="ARBA" id="ARBA00004651"/>
    </source>
</evidence>
<evidence type="ECO:0000256" key="8">
    <source>
        <dbReference type="SAM" id="Phobius"/>
    </source>
</evidence>
<sequence length="222" mass="23430">MSTDVAPPPVKPLLRGRLHQCSFVASAIACAVLTVVAATVAGSDAAVSTAVYGVTILGLFGVSALYHRRTWTVPRHRALMKRLDHSMIFLFIAGTYTPVSVLALPRPTATWVLAVVWVGALLGVVLTTAWPNAPSWVGVPIYIALGWVAVFVLPALLRGGGVAALVLLLAGGLLYTVGGVVYALRRPNPWPATFGYHEVFHAATVLAAACHHIAIWMVVLPG</sequence>
<dbReference type="Pfam" id="PF03006">
    <property type="entry name" value="HlyIII"/>
    <property type="match status" value="1"/>
</dbReference>
<accession>A0A4R1HV23</accession>
<keyword evidence="3" id="KW-1003">Cell membrane</keyword>
<feature type="transmembrane region" description="Helical" evidence="8">
    <location>
        <begin position="111"/>
        <end position="130"/>
    </location>
</feature>
<evidence type="ECO:0000313" key="10">
    <source>
        <dbReference type="Proteomes" id="UP000295560"/>
    </source>
</evidence>
<dbReference type="NCBIfam" id="TIGR01065">
    <property type="entry name" value="hlyIII"/>
    <property type="match status" value="1"/>
</dbReference>
<feature type="transmembrane region" description="Helical" evidence="8">
    <location>
        <begin position="196"/>
        <end position="219"/>
    </location>
</feature>
<evidence type="ECO:0000256" key="3">
    <source>
        <dbReference type="ARBA" id="ARBA00022475"/>
    </source>
</evidence>
<dbReference type="AlphaFoldDB" id="A0A4R1HV23"/>
<dbReference type="GO" id="GO:0005886">
    <property type="term" value="C:plasma membrane"/>
    <property type="evidence" value="ECO:0007669"/>
    <property type="project" value="UniProtKB-SubCell"/>
</dbReference>
<organism evidence="9 10">
    <name type="scientific">Pseudonocardia endophytica</name>
    <dbReference type="NCBI Taxonomy" id="401976"/>
    <lineage>
        <taxon>Bacteria</taxon>
        <taxon>Bacillati</taxon>
        <taxon>Actinomycetota</taxon>
        <taxon>Actinomycetes</taxon>
        <taxon>Pseudonocardiales</taxon>
        <taxon>Pseudonocardiaceae</taxon>
        <taxon>Pseudonocardia</taxon>
    </lineage>
</organism>
<comment type="similarity">
    <text evidence="2">Belongs to the UPF0073 (Hly-III) family.</text>
</comment>
<dbReference type="PANTHER" id="PTHR20855:SF3">
    <property type="entry name" value="LD03007P"/>
    <property type="match status" value="1"/>
</dbReference>
<dbReference type="InterPro" id="IPR005744">
    <property type="entry name" value="Hy-lIII"/>
</dbReference>
<feature type="binding site" evidence="7">
    <location>
        <position position="67"/>
    </location>
    <ligand>
        <name>Zn(2+)</name>
        <dbReference type="ChEBI" id="CHEBI:29105"/>
    </ligand>
</feature>
<comment type="subcellular location">
    <subcellularLocation>
        <location evidence="1">Cell membrane</location>
        <topology evidence="1">Multi-pass membrane protein</topology>
    </subcellularLocation>
</comment>
<dbReference type="Proteomes" id="UP000295560">
    <property type="component" value="Unassembled WGS sequence"/>
</dbReference>
<dbReference type="PANTHER" id="PTHR20855">
    <property type="entry name" value="ADIPOR/PROGESTIN RECEPTOR-RELATED"/>
    <property type="match status" value="1"/>
</dbReference>
<feature type="transmembrane region" description="Helical" evidence="8">
    <location>
        <begin position="21"/>
        <end position="41"/>
    </location>
</feature>
<dbReference type="InterPro" id="IPR004254">
    <property type="entry name" value="AdipoR/HlyIII-related"/>
</dbReference>
<proteinExistence type="inferred from homology"/>
<evidence type="ECO:0000256" key="4">
    <source>
        <dbReference type="ARBA" id="ARBA00022692"/>
    </source>
</evidence>
<keyword evidence="7" id="KW-0479">Metal-binding</keyword>
<evidence type="ECO:0000313" key="9">
    <source>
        <dbReference type="EMBL" id="TCK26584.1"/>
    </source>
</evidence>
<evidence type="ECO:0000256" key="7">
    <source>
        <dbReference type="PIRSR" id="PIRSR604254-1"/>
    </source>
</evidence>
<feature type="transmembrane region" description="Helical" evidence="8">
    <location>
        <begin position="47"/>
        <end position="66"/>
    </location>
</feature>
<feature type="transmembrane region" description="Helical" evidence="8">
    <location>
        <begin position="137"/>
        <end position="157"/>
    </location>
</feature>
<protein>
    <submittedName>
        <fullName evidence="9">Hemolysin III</fullName>
    </submittedName>
</protein>
<gene>
    <name evidence="9" type="ORF">EV378_2422</name>
</gene>
<feature type="transmembrane region" description="Helical" evidence="8">
    <location>
        <begin position="87"/>
        <end position="105"/>
    </location>
</feature>
<evidence type="ECO:0000256" key="6">
    <source>
        <dbReference type="ARBA" id="ARBA00023136"/>
    </source>
</evidence>
<reference evidence="9 10" key="1">
    <citation type="submission" date="2019-03" db="EMBL/GenBank/DDBJ databases">
        <title>Sequencing the genomes of 1000 actinobacteria strains.</title>
        <authorList>
            <person name="Klenk H.-P."/>
        </authorList>
    </citation>
    <scope>NUCLEOTIDE SEQUENCE [LARGE SCALE GENOMIC DNA]</scope>
    <source>
        <strain evidence="9 10">DSM 44969</strain>
    </source>
</reference>
<evidence type="ECO:0000256" key="5">
    <source>
        <dbReference type="ARBA" id="ARBA00022989"/>
    </source>
</evidence>
<dbReference type="EMBL" id="SMFZ01000001">
    <property type="protein sequence ID" value="TCK26584.1"/>
    <property type="molecule type" value="Genomic_DNA"/>
</dbReference>
<comment type="caution">
    <text evidence="9">The sequence shown here is derived from an EMBL/GenBank/DDBJ whole genome shotgun (WGS) entry which is preliminary data.</text>
</comment>
<evidence type="ECO:0000256" key="2">
    <source>
        <dbReference type="ARBA" id="ARBA00008488"/>
    </source>
</evidence>
<name>A0A4R1HV23_PSEEN</name>
<dbReference type="RefSeq" id="WP_207908642.1">
    <property type="nucleotide sequence ID" value="NZ_SMFZ01000001.1"/>
</dbReference>
<keyword evidence="5 8" id="KW-1133">Transmembrane helix</keyword>
<feature type="binding site" evidence="7">
    <location>
        <position position="197"/>
    </location>
    <ligand>
        <name>Zn(2+)</name>
        <dbReference type="ChEBI" id="CHEBI:29105"/>
    </ligand>
</feature>
<keyword evidence="4 8" id="KW-0812">Transmembrane</keyword>
<keyword evidence="7" id="KW-0862">Zinc</keyword>
<dbReference type="GO" id="GO:0046872">
    <property type="term" value="F:metal ion binding"/>
    <property type="evidence" value="ECO:0007669"/>
    <property type="project" value="UniProtKB-KW"/>
</dbReference>